<comment type="similarity">
    <text evidence="1 5 6">Belongs to the peptidase S8 family.</text>
</comment>
<keyword evidence="10" id="KW-1185">Reference proteome</keyword>
<dbReference type="Pfam" id="PF05345">
    <property type="entry name" value="He_PIG"/>
    <property type="match status" value="1"/>
</dbReference>
<dbReference type="PRINTS" id="PR00723">
    <property type="entry name" value="SUBTILISIN"/>
</dbReference>
<dbReference type="InterPro" id="IPR023828">
    <property type="entry name" value="Peptidase_S8_Ser-AS"/>
</dbReference>
<dbReference type="SUPFAM" id="SSF49313">
    <property type="entry name" value="Cadherin-like"/>
    <property type="match status" value="1"/>
</dbReference>
<dbReference type="PROSITE" id="PS00136">
    <property type="entry name" value="SUBTILASE_ASP"/>
    <property type="match status" value="1"/>
</dbReference>
<dbReference type="InterPro" id="IPR013783">
    <property type="entry name" value="Ig-like_fold"/>
</dbReference>
<dbReference type="InterPro" id="IPR000601">
    <property type="entry name" value="PKD_dom"/>
</dbReference>
<comment type="caution">
    <text evidence="9">The sequence shown here is derived from an EMBL/GenBank/DDBJ whole genome shotgun (WGS) entry which is preliminary data.</text>
</comment>
<evidence type="ECO:0000256" key="6">
    <source>
        <dbReference type="RuleBase" id="RU003355"/>
    </source>
</evidence>
<keyword evidence="4 5" id="KW-0720">Serine protease</keyword>
<keyword evidence="2 5" id="KW-0645">Protease</keyword>
<gene>
    <name evidence="9" type="ORF">CKO31_14330</name>
</gene>
<evidence type="ECO:0000256" key="1">
    <source>
        <dbReference type="ARBA" id="ARBA00011073"/>
    </source>
</evidence>
<evidence type="ECO:0000313" key="10">
    <source>
        <dbReference type="Proteomes" id="UP000748752"/>
    </source>
</evidence>
<feature type="active site" description="Charge relay system" evidence="5">
    <location>
        <position position="185"/>
    </location>
</feature>
<evidence type="ECO:0000256" key="7">
    <source>
        <dbReference type="SAM" id="MobiDB-lite"/>
    </source>
</evidence>
<dbReference type="InterPro" id="IPR015919">
    <property type="entry name" value="Cadherin-like_sf"/>
</dbReference>
<dbReference type="InterPro" id="IPR036852">
    <property type="entry name" value="Peptidase_S8/S53_dom_sf"/>
</dbReference>
<accession>A0ABS1CJ02</accession>
<dbReference type="PROSITE" id="PS00138">
    <property type="entry name" value="SUBTILASE_SER"/>
    <property type="match status" value="1"/>
</dbReference>
<dbReference type="InterPro" id="IPR050131">
    <property type="entry name" value="Peptidase_S8_subtilisin-like"/>
</dbReference>
<dbReference type="Pfam" id="PF25275">
    <property type="entry name" value="Golvesin_C"/>
    <property type="match status" value="1"/>
</dbReference>
<feature type="region of interest" description="Disordered" evidence="7">
    <location>
        <begin position="69"/>
        <end position="93"/>
    </location>
</feature>
<evidence type="ECO:0000256" key="3">
    <source>
        <dbReference type="ARBA" id="ARBA00022801"/>
    </source>
</evidence>
<dbReference type="PROSITE" id="PS00137">
    <property type="entry name" value="SUBTILASE_HIS"/>
    <property type="match status" value="1"/>
</dbReference>
<dbReference type="InterPro" id="IPR033803">
    <property type="entry name" value="CBD-like_Golvesin-Xly"/>
</dbReference>
<protein>
    <recommendedName>
        <fullName evidence="8">PKD domain-containing protein</fullName>
    </recommendedName>
</protein>
<dbReference type="Gene3D" id="2.60.40.10">
    <property type="entry name" value="Immunoglobulins"/>
    <property type="match status" value="1"/>
</dbReference>
<dbReference type="PANTHER" id="PTHR43806:SF11">
    <property type="entry name" value="CEREVISIN-RELATED"/>
    <property type="match status" value="1"/>
</dbReference>
<dbReference type="EMBL" id="NRRV01000034">
    <property type="protein sequence ID" value="MBK1631891.1"/>
    <property type="molecule type" value="Genomic_DNA"/>
</dbReference>
<keyword evidence="3 5" id="KW-0378">Hydrolase</keyword>
<dbReference type="Pfam" id="PF00082">
    <property type="entry name" value="Peptidase_S8"/>
    <property type="match status" value="1"/>
</dbReference>
<dbReference type="SUPFAM" id="SSF52743">
    <property type="entry name" value="Subtilisin-like"/>
    <property type="match status" value="1"/>
</dbReference>
<proteinExistence type="inferred from homology"/>
<dbReference type="InterPro" id="IPR000209">
    <property type="entry name" value="Peptidase_S8/S53_dom"/>
</dbReference>
<evidence type="ECO:0000256" key="4">
    <source>
        <dbReference type="ARBA" id="ARBA00022825"/>
    </source>
</evidence>
<dbReference type="PROSITE" id="PS51892">
    <property type="entry name" value="SUBTILASE"/>
    <property type="match status" value="1"/>
</dbReference>
<organism evidence="9 10">
    <name type="scientific">Thiohalocapsa halophila</name>
    <dbReference type="NCBI Taxonomy" id="69359"/>
    <lineage>
        <taxon>Bacteria</taxon>
        <taxon>Pseudomonadati</taxon>
        <taxon>Pseudomonadota</taxon>
        <taxon>Gammaproteobacteria</taxon>
        <taxon>Chromatiales</taxon>
        <taxon>Chromatiaceae</taxon>
        <taxon>Thiohalocapsa</taxon>
    </lineage>
</organism>
<evidence type="ECO:0000256" key="2">
    <source>
        <dbReference type="ARBA" id="ARBA00022670"/>
    </source>
</evidence>
<reference evidence="9 10" key="1">
    <citation type="journal article" date="2020" name="Microorganisms">
        <title>Osmotic Adaptation and Compatible Solute Biosynthesis of Phototrophic Bacteria as Revealed from Genome Analyses.</title>
        <authorList>
            <person name="Imhoff J.F."/>
            <person name="Rahn T."/>
            <person name="Kunzel S."/>
            <person name="Keller A."/>
            <person name="Neulinger S.C."/>
        </authorList>
    </citation>
    <scope>NUCLEOTIDE SEQUENCE [LARGE SCALE GENOMIC DNA]</scope>
    <source>
        <strain evidence="9 10">DSM 6210</strain>
    </source>
</reference>
<dbReference type="InterPro" id="IPR023827">
    <property type="entry name" value="Peptidase_S8_Asp-AS"/>
</dbReference>
<evidence type="ECO:0000256" key="5">
    <source>
        <dbReference type="PROSITE-ProRule" id="PRU01240"/>
    </source>
</evidence>
<dbReference type="InterPro" id="IPR022398">
    <property type="entry name" value="Peptidase_S8_His-AS"/>
</dbReference>
<sequence length="1232" mass="127084">MNAQQHHGLRAISAIVLAMVFTGVAGVPQGPVQQHTPGLGAKHQVLQEAVQAEGTARVLVRFAVDAATSPAPERAPRGQMAGGAPSTKGQQLAERKRAVAQAHQRFVQRHNLAPGQAKGFSFVPYAAVEVDAALLAELAASPDVLDITPDDFNELSLASTRSVIGADVAQASGWDGTGYDVAILDTGVDSDHPMLQDNIVPDTAACYSNAIYAYDVSLCPSGFNQCRDSNGSPISESACGDGAAEACDSKCGHGSHVAGIAAGNGSEVGVAPGAGIIPVNVFIGRDMDGNGSVDLVGAYDSDIIRGLEHVLRLAQTRDIAAVNMSLGGGIYSTTAQCDSWESATKAVVDDLRALGVATVVAAGNNGSSEGLSSPGCISSVISVGSTNDSDSISSFSNETPAMTLHAPGESVKSAYLKGEMKWMNGTSMAAPHVAGAAAVLRQKAGFEGVDLSVDHIIAALQQTGAAMYGGAYRVPRIDLAAAADAVDATPPITVIVDDQLHNGAVTVVDGELSVKNDPDGYGGQALQGDTAAAPNVVRFSPDLPTAGFYTVSATWPVLSGNGSAIDATVSHSGGVDTFVLNQTTGSARWQALGTFFFEAGQGAYVDLSDASGGRLVADAVRFEHDGAGLAIATQQLPVAVLGQDYSTVLAASGGLPPYSWSIVDGSLPAGLSLDAARGEIAGAAAESGNFLVTVAVADAQGTVATQALTMAVEAPVSISGAITADSALANLNMVASDGANCAVADDNGSYSCTVPQGWSGNVWPSATGYSFEPASRSYTDVQADLVAEDYAAIAMDDTVWIEDADPASMRLYSEYGWGWSESGLVSPYSGNRAVYSPVNSGEHRHAANGASAAESLTVEAGDRLYVYVWLDPENMPRSLMLTFQDDSGLASSGDHRPYWGEDLILHRLGGEVGTAARLPMGDLPSAGGWVRLEVPAADLNLEGETLISYGVYAYGGRLAFDQLGKSSVPVEPVTGYSISGQVTSGGVGLSGIEMASADGAVCTATDANGDYSCEVTQGWSGSIAPTASGYSVEPAQRTFADVQSDVTAQDFTATAVASQDTVWIEDADPASMRLYSEYGWGWSESGLVSPYSGNRAVYSPVNSGEHRHAANGASAAESLTVEAGDRLYVYVWLDPENMPRSLMLTFQDDSGLASSGDHRPYWGEDLILHRLGGEVGTAARLPMGDLPSAGGWVRLEVPAADLNLEGETLISYGVYAYGGRLAFDQLGKSNQP</sequence>
<dbReference type="PANTHER" id="PTHR43806">
    <property type="entry name" value="PEPTIDASE S8"/>
    <property type="match status" value="1"/>
</dbReference>
<name>A0ABS1CJ02_9GAMM</name>
<evidence type="ECO:0000259" key="8">
    <source>
        <dbReference type="PROSITE" id="PS50093"/>
    </source>
</evidence>
<dbReference type="InterPro" id="IPR015500">
    <property type="entry name" value="Peptidase_S8_subtilisin-rel"/>
</dbReference>
<dbReference type="RefSeq" id="WP_200238833.1">
    <property type="nucleotide sequence ID" value="NZ_NRRV01000034.1"/>
</dbReference>
<dbReference type="PROSITE" id="PS50093">
    <property type="entry name" value="PKD"/>
    <property type="match status" value="1"/>
</dbReference>
<evidence type="ECO:0000313" key="9">
    <source>
        <dbReference type="EMBL" id="MBK1631891.1"/>
    </source>
</evidence>
<feature type="active site" description="Charge relay system" evidence="5">
    <location>
        <position position="253"/>
    </location>
</feature>
<dbReference type="Proteomes" id="UP000748752">
    <property type="component" value="Unassembled WGS sequence"/>
</dbReference>
<feature type="active site" description="Charge relay system" evidence="5">
    <location>
        <position position="427"/>
    </location>
</feature>
<feature type="domain" description="PKD" evidence="8">
    <location>
        <begin position="658"/>
        <end position="719"/>
    </location>
</feature>
<dbReference type="Gene3D" id="3.40.50.200">
    <property type="entry name" value="Peptidase S8/S53 domain"/>
    <property type="match status" value="1"/>
</dbReference>